<dbReference type="Proteomes" id="UP000838412">
    <property type="component" value="Chromosome 16"/>
</dbReference>
<dbReference type="PANTHER" id="PTHR24020:SF87">
    <property type="entry name" value="COLLAGEN ALPHA-1(VI) CHAIN-LIKE"/>
    <property type="match status" value="1"/>
</dbReference>
<dbReference type="PROSITE" id="PS50234">
    <property type="entry name" value="VWFA"/>
    <property type="match status" value="1"/>
</dbReference>
<dbReference type="PANTHER" id="PTHR24020">
    <property type="entry name" value="COLLAGEN ALPHA"/>
    <property type="match status" value="1"/>
</dbReference>
<dbReference type="InterPro" id="IPR050525">
    <property type="entry name" value="ECM_Assembly_Org"/>
</dbReference>
<dbReference type="Pfam" id="PF00092">
    <property type="entry name" value="VWA"/>
    <property type="match status" value="1"/>
</dbReference>
<keyword evidence="3" id="KW-1185">Reference proteome</keyword>
<protein>
    <submittedName>
        <fullName evidence="2">MATN2 protein</fullName>
    </submittedName>
</protein>
<dbReference type="AlphaFoldDB" id="A0A8J9Z423"/>
<dbReference type="InterPro" id="IPR036465">
    <property type="entry name" value="vWFA_dom_sf"/>
</dbReference>
<dbReference type="Gene3D" id="3.40.50.410">
    <property type="entry name" value="von Willebrand factor, type A domain"/>
    <property type="match status" value="1"/>
</dbReference>
<dbReference type="InterPro" id="IPR002035">
    <property type="entry name" value="VWF_A"/>
</dbReference>
<name>A0A8J9Z423_BRALA</name>
<feature type="domain" description="VWFA" evidence="1">
    <location>
        <begin position="72"/>
        <end position="242"/>
    </location>
</feature>
<gene>
    <name evidence="2" type="primary">MATN2</name>
    <name evidence="2" type="ORF">BLAG_LOCUS8996</name>
</gene>
<evidence type="ECO:0000313" key="2">
    <source>
        <dbReference type="EMBL" id="CAH1247274.1"/>
    </source>
</evidence>
<dbReference type="OrthoDB" id="199024at2759"/>
<dbReference type="PRINTS" id="PR00453">
    <property type="entry name" value="VWFADOMAIN"/>
</dbReference>
<dbReference type="EMBL" id="OV696701">
    <property type="protein sequence ID" value="CAH1247274.1"/>
    <property type="molecule type" value="Genomic_DNA"/>
</dbReference>
<proteinExistence type="predicted"/>
<reference evidence="2" key="1">
    <citation type="submission" date="2022-01" db="EMBL/GenBank/DDBJ databases">
        <authorList>
            <person name="Braso-Vives M."/>
        </authorList>
    </citation>
    <scope>NUCLEOTIDE SEQUENCE</scope>
</reference>
<sequence length="245" mass="26789">MGRVQNPATYRFVLDSPAHFIGVSRLRRTTLRREDRADRDSTTTAMLGKLLLTTAVVLAAIHGSSAQVCSADIVLTLDESSSIPRTQFILARDFMLDFIECAAFQDKDIRIGVILYNCVPRTYFDLGKYTRNSSYMRGAIDYMMKEGGVTRTGVAIRYMRVTSKFRHEVPGAAVIFTDGQTSDDYAYEAGAARAAGVDLYAVGVGIPGLVDQAALETITDDSDRVFDTTQPCVVAQKVVDDLCGG</sequence>
<accession>A0A8J9Z423</accession>
<evidence type="ECO:0000259" key="1">
    <source>
        <dbReference type="PROSITE" id="PS50234"/>
    </source>
</evidence>
<organism evidence="2 3">
    <name type="scientific">Branchiostoma lanceolatum</name>
    <name type="common">Common lancelet</name>
    <name type="synonym">Amphioxus lanceolatum</name>
    <dbReference type="NCBI Taxonomy" id="7740"/>
    <lineage>
        <taxon>Eukaryota</taxon>
        <taxon>Metazoa</taxon>
        <taxon>Chordata</taxon>
        <taxon>Cephalochordata</taxon>
        <taxon>Leptocardii</taxon>
        <taxon>Amphioxiformes</taxon>
        <taxon>Branchiostomatidae</taxon>
        <taxon>Branchiostoma</taxon>
    </lineage>
</organism>
<dbReference type="SUPFAM" id="SSF53300">
    <property type="entry name" value="vWA-like"/>
    <property type="match status" value="1"/>
</dbReference>
<evidence type="ECO:0000313" key="3">
    <source>
        <dbReference type="Proteomes" id="UP000838412"/>
    </source>
</evidence>
<dbReference type="SMART" id="SM00327">
    <property type="entry name" value="VWA"/>
    <property type="match status" value="1"/>
</dbReference>